<accession>A0A1D1YHH5</accession>
<dbReference type="PANTHER" id="PTHR43948">
    <property type="entry name" value="DNAJ HOMOLOG SUBFAMILY B"/>
    <property type="match status" value="1"/>
</dbReference>
<feature type="non-terminal residue" evidence="2">
    <location>
        <position position="1"/>
    </location>
</feature>
<dbReference type="PANTHER" id="PTHR43948:SF14">
    <property type="entry name" value="PROTEIN DNAJ, PUTATIVE-RELATED"/>
    <property type="match status" value="1"/>
</dbReference>
<feature type="domain" description="J" evidence="1">
    <location>
        <begin position="29"/>
        <end position="90"/>
    </location>
</feature>
<dbReference type="GO" id="GO:0005783">
    <property type="term" value="C:endoplasmic reticulum"/>
    <property type="evidence" value="ECO:0007669"/>
    <property type="project" value="UniProtKB-ARBA"/>
</dbReference>
<dbReference type="AlphaFoldDB" id="A0A1D1YHH5"/>
<dbReference type="GO" id="GO:0044183">
    <property type="term" value="F:protein folding chaperone"/>
    <property type="evidence" value="ECO:0007669"/>
    <property type="project" value="TreeGrafter"/>
</dbReference>
<reference evidence="2" key="1">
    <citation type="submission" date="2015-07" db="EMBL/GenBank/DDBJ databases">
        <title>Transcriptome Assembly of Anthurium amnicola.</title>
        <authorList>
            <person name="Suzuki J."/>
        </authorList>
    </citation>
    <scope>NUCLEOTIDE SEQUENCE</scope>
</reference>
<dbReference type="PROSITE" id="PS50076">
    <property type="entry name" value="DNAJ_2"/>
    <property type="match status" value="1"/>
</dbReference>
<dbReference type="GO" id="GO:0051087">
    <property type="term" value="F:protein-folding chaperone binding"/>
    <property type="evidence" value="ECO:0007669"/>
    <property type="project" value="TreeGrafter"/>
</dbReference>
<dbReference type="GO" id="GO:0051082">
    <property type="term" value="F:unfolded protein binding"/>
    <property type="evidence" value="ECO:0007669"/>
    <property type="project" value="TreeGrafter"/>
</dbReference>
<proteinExistence type="predicted"/>
<evidence type="ECO:0000313" key="2">
    <source>
        <dbReference type="EMBL" id="JAT54084.1"/>
    </source>
</evidence>
<name>A0A1D1YHH5_9ARAE</name>
<dbReference type="GO" id="GO:0005634">
    <property type="term" value="C:nucleus"/>
    <property type="evidence" value="ECO:0007669"/>
    <property type="project" value="TreeGrafter"/>
</dbReference>
<dbReference type="InterPro" id="IPR036869">
    <property type="entry name" value="J_dom_sf"/>
</dbReference>
<dbReference type="InterPro" id="IPR001623">
    <property type="entry name" value="DnaJ_domain"/>
</dbReference>
<evidence type="ECO:0000259" key="1">
    <source>
        <dbReference type="PROSITE" id="PS50076"/>
    </source>
</evidence>
<dbReference type="SMART" id="SM00271">
    <property type="entry name" value="DnaJ"/>
    <property type="match status" value="1"/>
</dbReference>
<dbReference type="Gene3D" id="1.10.287.110">
    <property type="entry name" value="DnaJ domain"/>
    <property type="match status" value="1"/>
</dbReference>
<organism evidence="2">
    <name type="scientific">Anthurium amnicola</name>
    <dbReference type="NCBI Taxonomy" id="1678845"/>
    <lineage>
        <taxon>Eukaryota</taxon>
        <taxon>Viridiplantae</taxon>
        <taxon>Streptophyta</taxon>
        <taxon>Embryophyta</taxon>
        <taxon>Tracheophyta</taxon>
        <taxon>Spermatophyta</taxon>
        <taxon>Magnoliopsida</taxon>
        <taxon>Liliopsida</taxon>
        <taxon>Araceae</taxon>
        <taxon>Pothoideae</taxon>
        <taxon>Potheae</taxon>
        <taxon>Anthurium</taxon>
    </lineage>
</organism>
<sequence>EVKRGGFSFLETGEKSLLRAGSEAMQGDEARELLGFPSHSRPSLSQVKAAYKRKAWESHPDRFPECEKSQAESKFKMILEAYSFLRTGARPEHFMESTHVRIVRKGVYGAHRRSNSTLVKAPFLLLIFGTLSLGGFNAARAYQRQKEECPPDNPFLP</sequence>
<dbReference type="CDD" id="cd06257">
    <property type="entry name" value="DnaJ"/>
    <property type="match status" value="1"/>
</dbReference>
<dbReference type="SUPFAM" id="SSF46565">
    <property type="entry name" value="Chaperone J-domain"/>
    <property type="match status" value="1"/>
</dbReference>
<dbReference type="EMBL" id="GDJX01013852">
    <property type="protein sequence ID" value="JAT54084.1"/>
    <property type="molecule type" value="Transcribed_RNA"/>
</dbReference>
<gene>
    <name evidence="2" type="primary">dnaJ_79</name>
    <name evidence="2" type="ORF">g.51998</name>
</gene>
<protein>
    <submittedName>
        <fullName evidence="2">Chaperone protein DnaJ</fullName>
    </submittedName>
</protein>
<dbReference type="Pfam" id="PF00226">
    <property type="entry name" value="DnaJ"/>
    <property type="match status" value="1"/>
</dbReference>